<evidence type="ECO:0000313" key="2">
    <source>
        <dbReference type="EnsemblMetazoa" id="CLYHEMP006050.1"/>
    </source>
</evidence>
<feature type="compositionally biased region" description="Polar residues" evidence="1">
    <location>
        <begin position="483"/>
        <end position="502"/>
    </location>
</feature>
<feature type="compositionally biased region" description="Basic and acidic residues" evidence="1">
    <location>
        <begin position="768"/>
        <end position="781"/>
    </location>
</feature>
<protein>
    <submittedName>
        <fullName evidence="2">Uncharacterized protein</fullName>
    </submittedName>
</protein>
<accession>A0A7M5V9C6</accession>
<name>A0A7M5V9C6_9CNID</name>
<dbReference type="RefSeq" id="XP_066933058.1">
    <property type="nucleotide sequence ID" value="XM_067076957.1"/>
</dbReference>
<proteinExistence type="predicted"/>
<feature type="compositionally biased region" description="Basic and acidic residues" evidence="1">
    <location>
        <begin position="1276"/>
        <end position="1288"/>
    </location>
</feature>
<evidence type="ECO:0000256" key="1">
    <source>
        <dbReference type="SAM" id="MobiDB-lite"/>
    </source>
</evidence>
<dbReference type="EnsemblMetazoa" id="CLYHEMT006050.1">
    <property type="protein sequence ID" value="CLYHEMP006050.1"/>
    <property type="gene ID" value="CLYHEMG006050"/>
</dbReference>
<feature type="region of interest" description="Disordered" evidence="1">
    <location>
        <begin position="481"/>
        <end position="504"/>
    </location>
</feature>
<feature type="compositionally biased region" description="Acidic residues" evidence="1">
    <location>
        <begin position="306"/>
        <end position="317"/>
    </location>
</feature>
<dbReference type="OrthoDB" id="10685909at2759"/>
<feature type="compositionally biased region" description="Basic and acidic residues" evidence="1">
    <location>
        <begin position="381"/>
        <end position="393"/>
    </location>
</feature>
<feature type="region of interest" description="Disordered" evidence="1">
    <location>
        <begin position="1059"/>
        <end position="1224"/>
    </location>
</feature>
<feature type="region of interest" description="Disordered" evidence="1">
    <location>
        <begin position="423"/>
        <end position="446"/>
    </location>
</feature>
<sequence length="1529" mass="175429">MDVYVHSLRYEVDHETEQACFYVDQCPEVEQQKQTFLWQSQNWIVTLYDVSQLPVPVRPTGTTHRTVRRQAKGDTTRYVVTEYLYENHYKAGQPLHQLKEFVWKPKDVSTLESYLLVTLDEEQDICQQLVGESELHKSFTQSYCASLSGLEDFEHTYDEEQEKLLESIQLQEKPVGGLARLTYVAEKLVHVVDGEVEDTHTVKPINIKLQYNEPKMWVEPYEGNYGLDTSHFQISERFGDSVGSSLLQIRKRGVGRYLSDFSFSLSDVRRMRRFQKKDYNMDQAKYADLPADVVVVDSVKPRTKTDEDDEDFEDLSIDFENLNPKKTEEQRQPSVKNTKKENIAVENKTPPATLLSMKINEKKKTDISPQNTVGNPVKKKTVLDHQRGSRDKELSLKSVELSLPTVEEDANPQDMPEMIESPLKEDADDRSSDICDSGYEENSPDEIKTQRNDHHQIFNDPTFQFNKDSFVRENLDEEIILSPKNSSTKKPNVVEQPSPTDSHSVRPVMCEVYSHETPSNKVTKSVPLKETLINDEPSIEPITKDADQIDFSALENIDKPIPSTTPRIELDNELRELKNMNFVVDTQVKDVNDEVVQPKLEKPSSKDIISNTELDSVKDEMIIEPLPTQVINIDSRIEKDNELDSNSKSTKSYSKNIVVDENDIEIESKDDPIPEIDLEERLQRDELQNLIDIDNKTNTLELDVSDEEILDPSTREKKELSENDSSLEDVSFITEHLTPQVISIATQNEDTSTHAKPQPKSISTDRQPILEDDSKVQVDSDETRDIIDFDEFTKQQEIEEGENALKDFVSAHDNQRGVGDVGILDKEEILDPYSRDRKEFPPKDSFDSDTGSELVHCLAPEAISITQPEDTDRSVDNDRLLKKPSVNRERIQEDDINERFDETKTSIIDLEELVKQREIEEGENELKDFVNVNNGQNEYKNSNIDEENVLDVTTRDKSNIKISKRHVEKVDTHAHQNIRNVSVNIMHEEHNTVITRPIPARRPRKSSSTSKELITEDENIEIKQDSTPSNIDLDLLLEEQPPVRKTSTQTEFRIMYKYKDTDDQQEPESPTQIDPSSTSSSDSPSFTKVTVRSQQKPRSKSSSSSVTFKVNSKNDKRDYDIDDNDWQEAFDNDQSEPIDDSTSQSSSPTTKISTTSLRVSSGRPKTDFLPTTTEHDQQTSPQTTPGRISFSVKDQTPKRHSDSYIDLDGDENGSIESDPKLEKKKSIKSKAKKFVLQKLHKQPDAEATDVETTKKNRKSSFKRFGSSIKAKISKRHSIDKTDSIEQRDSSTPTKKGLIGIQRLKYDDEEDNRVSVSERAQIYRRFESIDETDGAKPRMVRSRSFDSILDTRSVSELEKVRNEQERRRHLAGYSFVNRDGIPKSTAIVKGRDYSTIDAIYRETEHELTLIRQQRRRKINPDYSRSIELLDDIEEDKKREREQNTERELQKVRSVRRKRPTSNKRQQSMDVPLSALQQMRLVGRVDIPGVFKGSPPVERHPHEEGGKKLDGGSVGRLKIPRAFSVENLLDD</sequence>
<feature type="compositionally biased region" description="Low complexity" evidence="1">
    <location>
        <begin position="1141"/>
        <end position="1156"/>
    </location>
</feature>
<feature type="compositionally biased region" description="Basic and acidic residues" evidence="1">
    <location>
        <begin position="1435"/>
        <end position="1449"/>
    </location>
</feature>
<feature type="region of interest" description="Disordered" evidence="1">
    <location>
        <begin position="1274"/>
        <end position="1293"/>
    </location>
</feature>
<feature type="compositionally biased region" description="Low complexity" evidence="1">
    <location>
        <begin position="1092"/>
        <end position="1105"/>
    </location>
</feature>
<feature type="compositionally biased region" description="Acidic residues" evidence="1">
    <location>
        <begin position="1120"/>
        <end position="1139"/>
    </location>
</feature>
<keyword evidence="3" id="KW-1185">Reference proteome</keyword>
<evidence type="ECO:0000313" key="3">
    <source>
        <dbReference type="Proteomes" id="UP000594262"/>
    </source>
</evidence>
<organism evidence="2 3">
    <name type="scientific">Clytia hemisphaerica</name>
    <dbReference type="NCBI Taxonomy" id="252671"/>
    <lineage>
        <taxon>Eukaryota</taxon>
        <taxon>Metazoa</taxon>
        <taxon>Cnidaria</taxon>
        <taxon>Hydrozoa</taxon>
        <taxon>Hydroidolina</taxon>
        <taxon>Leptothecata</taxon>
        <taxon>Obeliida</taxon>
        <taxon>Clytiidae</taxon>
        <taxon>Clytia</taxon>
    </lineage>
</organism>
<feature type="region of interest" description="Disordered" evidence="1">
    <location>
        <begin position="995"/>
        <end position="1026"/>
    </location>
</feature>
<feature type="region of interest" description="Disordered" evidence="1">
    <location>
        <begin position="746"/>
        <end position="781"/>
    </location>
</feature>
<feature type="region of interest" description="Disordered" evidence="1">
    <location>
        <begin position="1488"/>
        <end position="1514"/>
    </location>
</feature>
<feature type="region of interest" description="Disordered" evidence="1">
    <location>
        <begin position="704"/>
        <end position="727"/>
    </location>
</feature>
<feature type="compositionally biased region" description="Basic and acidic residues" evidence="1">
    <location>
        <begin position="423"/>
        <end position="433"/>
    </location>
</feature>
<feature type="compositionally biased region" description="Basic residues" evidence="1">
    <location>
        <begin position="1451"/>
        <end position="1460"/>
    </location>
</feature>
<feature type="compositionally biased region" description="Basic and acidic residues" evidence="1">
    <location>
        <begin position="1495"/>
        <end position="1508"/>
    </location>
</feature>
<feature type="region of interest" description="Disordered" evidence="1">
    <location>
        <begin position="302"/>
        <end position="393"/>
    </location>
</feature>
<reference evidence="2" key="1">
    <citation type="submission" date="2021-01" db="UniProtKB">
        <authorList>
            <consortium name="EnsemblMetazoa"/>
        </authorList>
    </citation>
    <scope>IDENTIFICATION</scope>
</reference>
<feature type="compositionally biased region" description="Low complexity" evidence="1">
    <location>
        <begin position="1069"/>
        <end position="1085"/>
    </location>
</feature>
<dbReference type="Proteomes" id="UP000594262">
    <property type="component" value="Unplaced"/>
</dbReference>
<dbReference type="GeneID" id="136820735"/>
<feature type="region of interest" description="Disordered" evidence="1">
    <location>
        <begin position="1435"/>
        <end position="1471"/>
    </location>
</feature>